<dbReference type="Pfam" id="PF00244">
    <property type="entry name" value="14-3-3"/>
    <property type="match status" value="1"/>
</dbReference>
<gene>
    <name evidence="4" type="primary">Contig1466.g1600</name>
    <name evidence="4" type="ORF">STYLEM_5126</name>
</gene>
<sequence>MRQQKIYYASLADEAQRYGDMIEYMGWIVQKSVKKQKDLSNDEKNLFNIGYKNLITQKRRQHRIILEKIYQFQEEEKDDESEENQMKMGLMNITKDKIESEICEICDKILETVDLLQEFSKTSESRVFYSKLRADFQRYLADASYTDHYQSKVQKAKENYETAIRDAEGLFTTHPLRLATALNYSVFMFDNLKQPAKAVELAKSAFDMALFDLETVEEEMIQETLRVMQLLRDNVTLWEADLKYDEMQVQNQIDEEDRVELRKIIERKHLDEEQRKKNLLHLHNNNVYQEDLIKKDTDNIFL</sequence>
<evidence type="ECO:0000313" key="4">
    <source>
        <dbReference type="EMBL" id="CDW76128.1"/>
    </source>
</evidence>
<dbReference type="EMBL" id="CCKQ01004982">
    <property type="protein sequence ID" value="CDW76128.1"/>
    <property type="molecule type" value="Genomic_DNA"/>
</dbReference>
<organism evidence="4 5">
    <name type="scientific">Stylonychia lemnae</name>
    <name type="common">Ciliate</name>
    <dbReference type="NCBI Taxonomy" id="5949"/>
    <lineage>
        <taxon>Eukaryota</taxon>
        <taxon>Sar</taxon>
        <taxon>Alveolata</taxon>
        <taxon>Ciliophora</taxon>
        <taxon>Intramacronucleata</taxon>
        <taxon>Spirotrichea</taxon>
        <taxon>Stichotrichia</taxon>
        <taxon>Sporadotrichida</taxon>
        <taxon>Oxytrichidae</taxon>
        <taxon>Stylonychinae</taxon>
        <taxon>Stylonychia</taxon>
    </lineage>
</organism>
<dbReference type="PANTHER" id="PTHR18860">
    <property type="entry name" value="14-3-3 PROTEIN"/>
    <property type="match status" value="1"/>
</dbReference>
<keyword evidence="5" id="KW-1185">Reference proteome</keyword>
<dbReference type="InterPro" id="IPR023410">
    <property type="entry name" value="14-3-3_domain"/>
</dbReference>
<protein>
    <submittedName>
        <fullName evidence="4">Dna damage checkpoint protein rad24</fullName>
    </submittedName>
</protein>
<feature type="site" description="Interaction with phosphoserine on interacting protein" evidence="2">
    <location>
        <position position="138"/>
    </location>
</feature>
<feature type="domain" description="14-3-3" evidence="3">
    <location>
        <begin position="2"/>
        <end position="255"/>
    </location>
</feature>
<dbReference type="PRINTS" id="PR00305">
    <property type="entry name" value="1433ZETA"/>
</dbReference>
<reference evidence="4 5" key="1">
    <citation type="submission" date="2014-06" db="EMBL/GenBank/DDBJ databases">
        <authorList>
            <person name="Swart Estienne"/>
        </authorList>
    </citation>
    <scope>NUCLEOTIDE SEQUENCE [LARGE SCALE GENOMIC DNA]</scope>
    <source>
        <strain evidence="4 5">130c</strain>
    </source>
</reference>
<comment type="similarity">
    <text evidence="1">Belongs to the 14-3-3 family.</text>
</comment>
<evidence type="ECO:0000259" key="3">
    <source>
        <dbReference type="SMART" id="SM00101"/>
    </source>
</evidence>
<dbReference type="OMA" id="IEICEQN"/>
<dbReference type="OrthoDB" id="10260625at2759"/>
<dbReference type="Proteomes" id="UP000039865">
    <property type="component" value="Unassembled WGS sequence"/>
</dbReference>
<dbReference type="SUPFAM" id="SSF48445">
    <property type="entry name" value="14-3-3 protein"/>
    <property type="match status" value="1"/>
</dbReference>
<dbReference type="Gene3D" id="1.20.190.20">
    <property type="entry name" value="14-3-3 domain"/>
    <property type="match status" value="1"/>
</dbReference>
<proteinExistence type="inferred from homology"/>
<feature type="site" description="Interaction with phosphoserine on interacting protein" evidence="2">
    <location>
        <position position="59"/>
    </location>
</feature>
<evidence type="ECO:0000256" key="2">
    <source>
        <dbReference type="PIRSR" id="PIRSR000868-1"/>
    </source>
</evidence>
<evidence type="ECO:0000313" key="5">
    <source>
        <dbReference type="Proteomes" id="UP000039865"/>
    </source>
</evidence>
<dbReference type="InterPro" id="IPR036815">
    <property type="entry name" value="14-3-3_dom_sf"/>
</dbReference>
<accession>A0A078A3M2</accession>
<dbReference type="InterPro" id="IPR000308">
    <property type="entry name" value="14-3-3"/>
</dbReference>
<evidence type="ECO:0000256" key="1">
    <source>
        <dbReference type="ARBA" id="ARBA00006141"/>
    </source>
</evidence>
<dbReference type="SMART" id="SM00101">
    <property type="entry name" value="14_3_3"/>
    <property type="match status" value="1"/>
</dbReference>
<dbReference type="PIRSF" id="PIRSF000868">
    <property type="entry name" value="14-3-3"/>
    <property type="match status" value="1"/>
</dbReference>
<dbReference type="InParanoid" id="A0A078A3M2"/>
<name>A0A078A3M2_STYLE</name>
<dbReference type="AlphaFoldDB" id="A0A078A3M2"/>